<evidence type="ECO:0000313" key="2">
    <source>
        <dbReference type="Proteomes" id="UP001419268"/>
    </source>
</evidence>
<reference evidence="1 2" key="1">
    <citation type="submission" date="2024-01" db="EMBL/GenBank/DDBJ databases">
        <title>Genome assemblies of Stephania.</title>
        <authorList>
            <person name="Yang L."/>
        </authorList>
    </citation>
    <scope>NUCLEOTIDE SEQUENCE [LARGE SCALE GENOMIC DNA]</scope>
    <source>
        <strain evidence="1">JXDWG</strain>
        <tissue evidence="1">Leaf</tissue>
    </source>
</reference>
<organism evidence="1 2">
    <name type="scientific">Stephania cephalantha</name>
    <dbReference type="NCBI Taxonomy" id="152367"/>
    <lineage>
        <taxon>Eukaryota</taxon>
        <taxon>Viridiplantae</taxon>
        <taxon>Streptophyta</taxon>
        <taxon>Embryophyta</taxon>
        <taxon>Tracheophyta</taxon>
        <taxon>Spermatophyta</taxon>
        <taxon>Magnoliopsida</taxon>
        <taxon>Ranunculales</taxon>
        <taxon>Menispermaceae</taxon>
        <taxon>Menispermoideae</taxon>
        <taxon>Cissampelideae</taxon>
        <taxon>Stephania</taxon>
    </lineage>
</organism>
<protein>
    <submittedName>
        <fullName evidence="1">Uncharacterized protein</fullName>
    </submittedName>
</protein>
<evidence type="ECO:0000313" key="1">
    <source>
        <dbReference type="EMBL" id="KAK9083344.1"/>
    </source>
</evidence>
<accession>A0AAP0DYD8</accession>
<sequence>MDKVICYALWPHPCYMDEDHVKKITLTRDLYGMTAIGASCGLLYQFGAQGSCDILFVRYASHPKENRKE</sequence>
<keyword evidence="2" id="KW-1185">Reference proteome</keyword>
<dbReference type="EMBL" id="JBBNAG010000013">
    <property type="protein sequence ID" value="KAK9083344.1"/>
    <property type="molecule type" value="Genomic_DNA"/>
</dbReference>
<dbReference type="Proteomes" id="UP001419268">
    <property type="component" value="Unassembled WGS sequence"/>
</dbReference>
<gene>
    <name evidence="1" type="ORF">Scep_029815</name>
</gene>
<proteinExistence type="predicted"/>
<dbReference type="AlphaFoldDB" id="A0AAP0DYD8"/>
<comment type="caution">
    <text evidence="1">The sequence shown here is derived from an EMBL/GenBank/DDBJ whole genome shotgun (WGS) entry which is preliminary data.</text>
</comment>
<name>A0AAP0DYD8_9MAGN</name>